<accession>A0A367RMC7</accession>
<dbReference type="EMBL" id="LXQE01000136">
    <property type="protein sequence ID" value="RCJ37635.1"/>
    <property type="molecule type" value="Genomic_DNA"/>
</dbReference>
<reference evidence="3 4" key="1">
    <citation type="submission" date="2016-04" db="EMBL/GenBank/DDBJ databases">
        <authorList>
            <person name="Evans L.H."/>
            <person name="Alamgir A."/>
            <person name="Owens N."/>
            <person name="Weber N.D."/>
            <person name="Virtaneva K."/>
            <person name="Barbian K."/>
            <person name="Babar A."/>
            <person name="Rosenke K."/>
        </authorList>
    </citation>
    <scope>NUCLEOTIDE SEQUENCE [LARGE SCALE GENOMIC DNA]</scope>
    <source>
        <strain evidence="3">NIES-2108</strain>
    </source>
</reference>
<sequence length="191" mass="21962">MEILLTIALFIAFFLLLKQEKALGKYAQSTILFTRAVDQYQEAIEGYKEVVAEYQEAIEHLKQEIAEHELLLKEHSIDKPSAEPTQTLIPPPPPQFSSHRQPQSKTPQTQLSPIPPKDMPLPDLKTAKRQPSKQKAVSKNSPLYKEFLYLLNGNEEAANRLITRQQQLNPDRLDNWILEKVIGDLKRDRRA</sequence>
<protein>
    <submittedName>
        <fullName evidence="3">Uncharacterized protein</fullName>
    </submittedName>
</protein>
<evidence type="ECO:0000256" key="1">
    <source>
        <dbReference type="SAM" id="Coils"/>
    </source>
</evidence>
<dbReference type="Proteomes" id="UP000252085">
    <property type="component" value="Unassembled WGS sequence"/>
</dbReference>
<feature type="coiled-coil region" evidence="1">
    <location>
        <begin position="37"/>
        <end position="78"/>
    </location>
</feature>
<evidence type="ECO:0000256" key="2">
    <source>
        <dbReference type="SAM" id="MobiDB-lite"/>
    </source>
</evidence>
<feature type="region of interest" description="Disordered" evidence="2">
    <location>
        <begin position="81"/>
        <end position="138"/>
    </location>
</feature>
<evidence type="ECO:0000313" key="4">
    <source>
        <dbReference type="Proteomes" id="UP000252085"/>
    </source>
</evidence>
<organism evidence="3 4">
    <name type="scientific">Nostoc punctiforme NIES-2108</name>
    <dbReference type="NCBI Taxonomy" id="1356359"/>
    <lineage>
        <taxon>Bacteria</taxon>
        <taxon>Bacillati</taxon>
        <taxon>Cyanobacteriota</taxon>
        <taxon>Cyanophyceae</taxon>
        <taxon>Nostocales</taxon>
        <taxon>Nostocaceae</taxon>
        <taxon>Nostoc</taxon>
    </lineage>
</organism>
<proteinExistence type="predicted"/>
<gene>
    <name evidence="3" type="ORF">A6769_12090</name>
</gene>
<name>A0A367RMC7_NOSPU</name>
<comment type="caution">
    <text evidence="3">The sequence shown here is derived from an EMBL/GenBank/DDBJ whole genome shotgun (WGS) entry which is preliminary data.</text>
</comment>
<dbReference type="AlphaFoldDB" id="A0A367RMC7"/>
<keyword evidence="1" id="KW-0175">Coiled coil</keyword>
<evidence type="ECO:0000313" key="3">
    <source>
        <dbReference type="EMBL" id="RCJ37635.1"/>
    </source>
</evidence>